<dbReference type="InterPro" id="IPR052754">
    <property type="entry name" value="NTPase_KAP_P-loop"/>
</dbReference>
<dbReference type="SUPFAM" id="SSF52540">
    <property type="entry name" value="P-loop containing nucleoside triphosphate hydrolases"/>
    <property type="match status" value="1"/>
</dbReference>
<dbReference type="GeneID" id="60659546"/>
<evidence type="ECO:0000313" key="4">
    <source>
        <dbReference type="Proteomes" id="UP000068516"/>
    </source>
</evidence>
<name>A0AAC8WKN0_9FUSO</name>
<dbReference type="EMBL" id="CP013336">
    <property type="protein sequence ID" value="ALQ35844.1"/>
    <property type="molecule type" value="Genomic_DNA"/>
</dbReference>
<feature type="domain" description="KAP NTPase" evidence="2">
    <location>
        <begin position="18"/>
        <end position="300"/>
    </location>
</feature>
<evidence type="ECO:0000259" key="2">
    <source>
        <dbReference type="Pfam" id="PF07693"/>
    </source>
</evidence>
<evidence type="ECO:0000313" key="3">
    <source>
        <dbReference type="EMBL" id="ALQ35844.1"/>
    </source>
</evidence>
<dbReference type="RefSeq" id="WP_032886419.1">
    <property type="nucleotide sequence ID" value="NZ_ATKH01000014.1"/>
</dbReference>
<dbReference type="Proteomes" id="UP000068516">
    <property type="component" value="Chromosome"/>
</dbReference>
<dbReference type="PANTHER" id="PTHR22674:SF6">
    <property type="entry name" value="NTPASE KAP FAMILY P-LOOP DOMAIN-CONTAINING PROTEIN 1"/>
    <property type="match status" value="1"/>
</dbReference>
<evidence type="ECO:0000256" key="1">
    <source>
        <dbReference type="SAM" id="Coils"/>
    </source>
</evidence>
<sequence>MFYSEKPIISKEHDLLGRAKVASYLAKEIEHYKNKDSLTIGIVGKWGSGKTSFINMVLENFKENDKYIVIKFNPWNISSRKQLISDFFLQLSNNIKKENKSDKIIGTIGKSLGTLSKFFKPLGLIPPLSLLGTIGDITEKVSEFINEYLEAEKEDLETLKDNINQELEDLNKKLLIVIDDIDRLCDEEIREIFQLVKSIADFKNTIYILSYDREIVAKALDKTQQDKGEEYLEKIVQVPIELPNITKLELENIFLKKIEQLIEDKEKELDYQDLNKLLYIMPQIFNNIREIERYINSISLGIYYAKRELNICDYLSINLIKFFETDLYNYILKSEKIFFEKEIKKDFLDKLEYYYKKSQKIEERFLKLIVTWMLPVINNKKKITFKSLEKNKRLNSPKYFYNYFKLNFSEVEINEDEIRKLRDFSTKKDLEELFNKNDEKKLNLIKKIDIILDEISEERRIKLLKYIFSIADDINFIDKIEGYDNYVSKNIYESEIITIIVKIFKSLKLENKYNKIKEILLAKKSSFYLSFLVLKELNIVLTENKIKKITDELVNIIIKRSEEAKKVFKNFYLILEFIYNEVDYSTSISIFHNYIKNKNLLIPIAKEFIEPDINIALNKIIKKEKKFYKELFEQFYNYHEFLKLIDENIKNPNQEEKEIITCIKNNIL</sequence>
<dbReference type="Pfam" id="PF07693">
    <property type="entry name" value="KAP_NTPase"/>
    <property type="match status" value="1"/>
</dbReference>
<organism evidence="3 4">
    <name type="scientific">Fusobacterium hwasookii ChDC F206</name>
    <dbReference type="NCBI Taxonomy" id="1307443"/>
    <lineage>
        <taxon>Bacteria</taxon>
        <taxon>Fusobacteriati</taxon>
        <taxon>Fusobacteriota</taxon>
        <taxon>Fusobacteriia</taxon>
        <taxon>Fusobacteriales</taxon>
        <taxon>Fusobacteriaceae</taxon>
        <taxon>Fusobacterium</taxon>
    </lineage>
</organism>
<protein>
    <submittedName>
        <fullName evidence="3">NTPase</fullName>
    </submittedName>
</protein>
<reference evidence="3 4" key="1">
    <citation type="submission" date="2015-11" db="EMBL/GenBank/DDBJ databases">
        <authorList>
            <person name="Kook J.-K."/>
            <person name="Park S.-N."/>
            <person name="Lim Y.K."/>
            <person name="Jo E."/>
        </authorList>
    </citation>
    <scope>NUCLEOTIDE SEQUENCE [LARGE SCALE GENOMIC DNA]</scope>
    <source>
        <strain evidence="3 4">ChDC F206</strain>
    </source>
</reference>
<dbReference type="PANTHER" id="PTHR22674">
    <property type="entry name" value="NTPASE, KAP FAMILY P-LOOP DOMAIN-CONTAINING 1"/>
    <property type="match status" value="1"/>
</dbReference>
<accession>A0AAC8WKN0</accession>
<gene>
    <name evidence="3" type="ORF">RN92_08005</name>
</gene>
<feature type="coiled-coil region" evidence="1">
    <location>
        <begin position="146"/>
        <end position="180"/>
    </location>
</feature>
<dbReference type="InterPro" id="IPR011646">
    <property type="entry name" value="KAP_P-loop"/>
</dbReference>
<keyword evidence="1" id="KW-0175">Coiled coil</keyword>
<dbReference type="Gene3D" id="3.40.50.300">
    <property type="entry name" value="P-loop containing nucleotide triphosphate hydrolases"/>
    <property type="match status" value="1"/>
</dbReference>
<proteinExistence type="predicted"/>
<dbReference type="InterPro" id="IPR027417">
    <property type="entry name" value="P-loop_NTPase"/>
</dbReference>
<dbReference type="AlphaFoldDB" id="A0AAC8WKN0"/>